<keyword evidence="9" id="KW-0498">Mitosis</keyword>
<evidence type="ECO:0000256" key="1">
    <source>
        <dbReference type="ARBA" id="ARBA00004286"/>
    </source>
</evidence>
<dbReference type="GO" id="GO:0033314">
    <property type="term" value="P:mitotic DNA replication checkpoint signaling"/>
    <property type="evidence" value="ECO:0007669"/>
    <property type="project" value="TreeGrafter"/>
</dbReference>
<keyword evidence="13" id="KW-0131">Cell cycle</keyword>
<dbReference type="GO" id="GO:0051301">
    <property type="term" value="P:cell division"/>
    <property type="evidence" value="ECO:0007669"/>
    <property type="project" value="UniProtKB-KW"/>
</dbReference>
<dbReference type="InterPro" id="IPR003604">
    <property type="entry name" value="Matrin/U1-like-C_Znf_C2H2"/>
</dbReference>
<evidence type="ECO:0000256" key="7">
    <source>
        <dbReference type="ARBA" id="ARBA00022723"/>
    </source>
</evidence>
<dbReference type="PANTHER" id="PTHR13278:SF0">
    <property type="entry name" value="ZINC FINGER PROTEIN 830"/>
    <property type="match status" value="1"/>
</dbReference>
<keyword evidence="7" id="KW-0479">Metal-binding</keyword>
<dbReference type="EMBL" id="CAVLGL010000104">
    <property type="protein sequence ID" value="CAK1598914.1"/>
    <property type="molecule type" value="Genomic_DNA"/>
</dbReference>
<evidence type="ECO:0000313" key="18">
    <source>
        <dbReference type="Proteomes" id="UP001314205"/>
    </source>
</evidence>
<evidence type="ECO:0000256" key="9">
    <source>
        <dbReference type="ARBA" id="ARBA00022776"/>
    </source>
</evidence>
<evidence type="ECO:0000256" key="5">
    <source>
        <dbReference type="ARBA" id="ARBA00022473"/>
    </source>
</evidence>
<dbReference type="PANTHER" id="PTHR13278">
    <property type="entry name" value="ZINC FINGER PROTEIN 830"/>
    <property type="match status" value="1"/>
</dbReference>
<feature type="region of interest" description="Disordered" evidence="15">
    <location>
        <begin position="218"/>
        <end position="240"/>
    </location>
</feature>
<evidence type="ECO:0000256" key="15">
    <source>
        <dbReference type="SAM" id="MobiDB-lite"/>
    </source>
</evidence>
<keyword evidence="8" id="KW-0863">Zinc-finger</keyword>
<keyword evidence="18" id="KW-1185">Reference proteome</keyword>
<feature type="compositionally biased region" description="Basic and acidic residues" evidence="15">
    <location>
        <begin position="152"/>
        <end position="174"/>
    </location>
</feature>
<evidence type="ECO:0000256" key="8">
    <source>
        <dbReference type="ARBA" id="ARBA00022771"/>
    </source>
</evidence>
<dbReference type="InterPro" id="IPR022755">
    <property type="entry name" value="Znf_C2H2_jaz"/>
</dbReference>
<dbReference type="Pfam" id="PF12171">
    <property type="entry name" value="zf-C2H2_jaz"/>
    <property type="match status" value="1"/>
</dbReference>
<dbReference type="GO" id="GO:0016607">
    <property type="term" value="C:nuclear speck"/>
    <property type="evidence" value="ECO:0007669"/>
    <property type="project" value="UniProtKB-SubCell"/>
</dbReference>
<keyword evidence="11" id="KW-0175">Coiled coil</keyword>
<dbReference type="SUPFAM" id="SSF57667">
    <property type="entry name" value="beta-beta-alpha zinc fingers"/>
    <property type="match status" value="1"/>
</dbReference>
<evidence type="ECO:0000256" key="13">
    <source>
        <dbReference type="ARBA" id="ARBA00023306"/>
    </source>
</evidence>
<feature type="compositionally biased region" description="Acidic residues" evidence="15">
    <location>
        <begin position="274"/>
        <end position="289"/>
    </location>
</feature>
<keyword evidence="10" id="KW-0862">Zinc</keyword>
<dbReference type="Proteomes" id="UP001314205">
    <property type="component" value="Unassembled WGS sequence"/>
</dbReference>
<dbReference type="GO" id="GO:0005694">
    <property type="term" value="C:chromosome"/>
    <property type="evidence" value="ECO:0007669"/>
    <property type="project" value="UniProtKB-SubCell"/>
</dbReference>
<dbReference type="GO" id="GO:0003676">
    <property type="term" value="F:nucleic acid binding"/>
    <property type="evidence" value="ECO:0007669"/>
    <property type="project" value="InterPro"/>
</dbReference>
<dbReference type="GO" id="GO:0008270">
    <property type="term" value="F:zinc ion binding"/>
    <property type="evidence" value="ECO:0007669"/>
    <property type="project" value="UniProtKB-KW"/>
</dbReference>
<organism evidence="17 18">
    <name type="scientific">Parnassius mnemosyne</name>
    <name type="common">clouded apollo</name>
    <dbReference type="NCBI Taxonomy" id="213953"/>
    <lineage>
        <taxon>Eukaryota</taxon>
        <taxon>Metazoa</taxon>
        <taxon>Ecdysozoa</taxon>
        <taxon>Arthropoda</taxon>
        <taxon>Hexapoda</taxon>
        <taxon>Insecta</taxon>
        <taxon>Pterygota</taxon>
        <taxon>Neoptera</taxon>
        <taxon>Endopterygota</taxon>
        <taxon>Lepidoptera</taxon>
        <taxon>Glossata</taxon>
        <taxon>Ditrysia</taxon>
        <taxon>Papilionoidea</taxon>
        <taxon>Papilionidae</taxon>
        <taxon>Parnassiinae</taxon>
        <taxon>Parnassini</taxon>
        <taxon>Parnassius</taxon>
        <taxon>Driopa</taxon>
    </lineage>
</organism>
<protein>
    <recommendedName>
        <fullName evidence="3">Zinc finger protein 830</fullName>
    </recommendedName>
    <alternativeName>
        <fullName evidence="14">Coiled-coil domain-containing protein 16</fullName>
    </alternativeName>
</protein>
<keyword evidence="12" id="KW-0539">Nucleus</keyword>
<evidence type="ECO:0000259" key="16">
    <source>
        <dbReference type="SMART" id="SM00451"/>
    </source>
</evidence>
<evidence type="ECO:0000256" key="4">
    <source>
        <dbReference type="ARBA" id="ARBA00022454"/>
    </source>
</evidence>
<keyword evidence="5" id="KW-0217">Developmental protein</keyword>
<keyword evidence="4" id="KW-0158">Chromosome</keyword>
<dbReference type="Gene3D" id="3.30.160.60">
    <property type="entry name" value="Classic Zinc Finger"/>
    <property type="match status" value="1"/>
</dbReference>
<dbReference type="InterPro" id="IPR059039">
    <property type="entry name" value="ZNF380_CC"/>
</dbReference>
<accession>A0AAV1LY23</accession>
<feature type="region of interest" description="Disordered" evidence="15">
    <location>
        <begin position="264"/>
        <end position="289"/>
    </location>
</feature>
<dbReference type="InterPro" id="IPR040050">
    <property type="entry name" value="ZNF830-like"/>
</dbReference>
<dbReference type="GO" id="GO:0044773">
    <property type="term" value="P:mitotic DNA damage checkpoint signaling"/>
    <property type="evidence" value="ECO:0007669"/>
    <property type="project" value="TreeGrafter"/>
</dbReference>
<comment type="caution">
    <text evidence="17">The sequence shown here is derived from an EMBL/GenBank/DDBJ whole genome shotgun (WGS) entry which is preliminary data.</text>
</comment>
<dbReference type="AlphaFoldDB" id="A0AAV1LY23"/>
<evidence type="ECO:0000256" key="10">
    <source>
        <dbReference type="ARBA" id="ARBA00022833"/>
    </source>
</evidence>
<proteinExistence type="predicted"/>
<dbReference type="InterPro" id="IPR036236">
    <property type="entry name" value="Znf_C2H2_sf"/>
</dbReference>
<evidence type="ECO:0000313" key="17">
    <source>
        <dbReference type="EMBL" id="CAK1598914.1"/>
    </source>
</evidence>
<evidence type="ECO:0000256" key="6">
    <source>
        <dbReference type="ARBA" id="ARBA00022618"/>
    </source>
</evidence>
<dbReference type="Pfam" id="PF23406">
    <property type="entry name" value="ZNF380_CC"/>
    <property type="match status" value="1"/>
</dbReference>
<evidence type="ECO:0000256" key="11">
    <source>
        <dbReference type="ARBA" id="ARBA00023054"/>
    </source>
</evidence>
<dbReference type="GO" id="GO:0033260">
    <property type="term" value="P:nuclear DNA replication"/>
    <property type="evidence" value="ECO:0007669"/>
    <property type="project" value="TreeGrafter"/>
</dbReference>
<evidence type="ECO:0000256" key="3">
    <source>
        <dbReference type="ARBA" id="ARBA00017358"/>
    </source>
</evidence>
<dbReference type="GO" id="GO:0005681">
    <property type="term" value="C:spliceosomal complex"/>
    <property type="evidence" value="ECO:0007669"/>
    <property type="project" value="InterPro"/>
</dbReference>
<comment type="subcellular location">
    <subcellularLocation>
        <location evidence="1">Chromosome</location>
    </subcellularLocation>
    <subcellularLocation>
        <location evidence="2">Nucleus speckle</location>
    </subcellularLocation>
</comment>
<dbReference type="SMART" id="SM00451">
    <property type="entry name" value="ZnF_U1"/>
    <property type="match status" value="1"/>
</dbReference>
<evidence type="ECO:0000256" key="12">
    <source>
        <dbReference type="ARBA" id="ARBA00023242"/>
    </source>
</evidence>
<reference evidence="17 18" key="1">
    <citation type="submission" date="2023-11" db="EMBL/GenBank/DDBJ databases">
        <authorList>
            <person name="Hedman E."/>
            <person name="Englund M."/>
            <person name="Stromberg M."/>
            <person name="Nyberg Akerstrom W."/>
            <person name="Nylinder S."/>
            <person name="Jareborg N."/>
            <person name="Kallberg Y."/>
            <person name="Kronander E."/>
        </authorList>
    </citation>
    <scope>NUCLEOTIDE SEQUENCE [LARGE SCALE GENOMIC DNA]</scope>
</reference>
<evidence type="ECO:0000256" key="2">
    <source>
        <dbReference type="ARBA" id="ARBA00004324"/>
    </source>
</evidence>
<gene>
    <name evidence="17" type="ORF">PARMNEM_LOCUS17851</name>
</gene>
<evidence type="ECO:0000256" key="14">
    <source>
        <dbReference type="ARBA" id="ARBA00030672"/>
    </source>
</evidence>
<keyword evidence="6" id="KW-0132">Cell division</keyword>
<sequence>MSLRMHVEKKKAIEEMRKLMAERKNKDKKPTKINNPLAKYNNAGQLMCILCSSIVRSENVWQVHINSKQHRENVEQAKKLKELTNNFTEGKIRNKRPSISVTEAPQEKRLKGILKNAYESPALLVQAPKINGPTVASYHDEEIKRSVLPKLPADKKGTQEAEVPSENKEMEADSKVQTSNDQPIPEGFFDDPILDAKVRNIEYKDPVEEEWERFQKEIKEETTTSAEIIAGEQEEATTERQIDEIDEQIRNWSRVLDLELKKEETKKKKQDAEVMNEDEDTDSESNVDIDEFLDWRAKKSYS</sequence>
<feature type="region of interest" description="Disordered" evidence="15">
    <location>
        <begin position="147"/>
        <end position="190"/>
    </location>
</feature>
<name>A0AAV1LY23_9NEOP</name>
<feature type="domain" description="U1-type" evidence="16">
    <location>
        <begin position="43"/>
        <end position="77"/>
    </location>
</feature>